<evidence type="ECO:0000313" key="1">
    <source>
        <dbReference type="EMBL" id="SOB59839.1"/>
    </source>
</evidence>
<gene>
    <name evidence="1" type="ORF">DPRO_2929</name>
</gene>
<dbReference type="AlphaFoldDB" id="A0A2C8FBL3"/>
<proteinExistence type="predicted"/>
<protein>
    <recommendedName>
        <fullName evidence="3">RHS repeat-associated core domain-containing protein</fullName>
    </recommendedName>
</protein>
<organism evidence="1 2">
    <name type="scientific">Pseudodesulfovibrio profundus</name>
    <dbReference type="NCBI Taxonomy" id="57320"/>
    <lineage>
        <taxon>Bacteria</taxon>
        <taxon>Pseudomonadati</taxon>
        <taxon>Thermodesulfobacteriota</taxon>
        <taxon>Desulfovibrionia</taxon>
        <taxon>Desulfovibrionales</taxon>
        <taxon>Desulfovibrionaceae</taxon>
    </lineage>
</organism>
<dbReference type="OrthoDB" id="5458729at2"/>
<evidence type="ECO:0008006" key="3">
    <source>
        <dbReference type="Google" id="ProtNLM"/>
    </source>
</evidence>
<dbReference type="PRINTS" id="PR00306">
    <property type="entry name" value="SERUMAMYLOID"/>
</dbReference>
<name>A0A2C8FBL3_9BACT</name>
<accession>A0A2C8FBL3</accession>
<dbReference type="NCBIfam" id="TIGR03696">
    <property type="entry name" value="Rhs_assc_core"/>
    <property type="match status" value="1"/>
</dbReference>
<dbReference type="Proteomes" id="UP000219215">
    <property type="component" value="Chromosome DPRO"/>
</dbReference>
<reference evidence="2" key="1">
    <citation type="submission" date="2017-09" db="EMBL/GenBank/DDBJ databases">
        <authorList>
            <person name="Regsiter A."/>
            <person name="William W."/>
        </authorList>
    </citation>
    <scope>NUCLEOTIDE SEQUENCE [LARGE SCALE GENOMIC DNA]</scope>
    <source>
        <strain evidence="2">500-1</strain>
    </source>
</reference>
<dbReference type="InterPro" id="IPR022385">
    <property type="entry name" value="Rhs_assc_core"/>
</dbReference>
<dbReference type="Gene3D" id="2.180.10.10">
    <property type="entry name" value="RHS repeat-associated core"/>
    <property type="match status" value="1"/>
</dbReference>
<evidence type="ECO:0000313" key="2">
    <source>
        <dbReference type="Proteomes" id="UP000219215"/>
    </source>
</evidence>
<dbReference type="InterPro" id="IPR000096">
    <property type="entry name" value="Serum_amyloid_A"/>
</dbReference>
<dbReference type="KEGG" id="pprf:DPRO_2929"/>
<keyword evidence="2" id="KW-1185">Reference proteome</keyword>
<dbReference type="GO" id="GO:0005576">
    <property type="term" value="C:extracellular region"/>
    <property type="evidence" value="ECO:0007669"/>
    <property type="project" value="InterPro"/>
</dbReference>
<dbReference type="EMBL" id="LT907975">
    <property type="protein sequence ID" value="SOB59839.1"/>
    <property type="molecule type" value="Genomic_DNA"/>
</dbReference>
<dbReference type="Gene3D" id="1.10.132.110">
    <property type="entry name" value="Serum amyloid A protein"/>
    <property type="match status" value="1"/>
</dbReference>
<sequence length="191" mass="21120">MNDPDTGFVRFGWRDYDPDTGRWTAQDPIGDAGGDNDWYGYCLDDPVNGIDPLGLFVGSLAPFVRQGAEGSSDFVRNYTDMREANTVGADKYFHCKANYEASKRGPGGKAAAWTLSEARELYGQLKGDPKSRPLRIPFSRPCLALRTQFDVLTAPQLGLIPGLFLPFLAEMPDFGRTSPFRLAPVEQLFSN</sequence>
<dbReference type="SMART" id="SM00197">
    <property type="entry name" value="SAA"/>
    <property type="match status" value="1"/>
</dbReference>
<dbReference type="Pfam" id="PF00277">
    <property type="entry name" value="SAA"/>
    <property type="match status" value="1"/>
</dbReference>